<evidence type="ECO:0000313" key="7">
    <source>
        <dbReference type="Proteomes" id="UP000056252"/>
    </source>
</evidence>
<feature type="transmembrane region" description="Helical" evidence="4">
    <location>
        <begin position="320"/>
        <end position="341"/>
    </location>
</feature>
<organism evidence="6 7">
    <name type="scientific">Hoylesella enoeca</name>
    <dbReference type="NCBI Taxonomy" id="76123"/>
    <lineage>
        <taxon>Bacteria</taxon>
        <taxon>Pseudomonadati</taxon>
        <taxon>Bacteroidota</taxon>
        <taxon>Bacteroidia</taxon>
        <taxon>Bacteroidales</taxon>
        <taxon>Prevotellaceae</taxon>
        <taxon>Hoylesella</taxon>
    </lineage>
</organism>
<dbReference type="InterPro" id="IPR000432">
    <property type="entry name" value="DNA_mismatch_repair_MutS_C"/>
</dbReference>
<dbReference type="SUPFAM" id="SSF52540">
    <property type="entry name" value="P-loop containing nucleoside triphosphate hydrolases"/>
    <property type="match status" value="1"/>
</dbReference>
<dbReference type="Gene3D" id="3.40.50.300">
    <property type="entry name" value="P-loop containing nucleotide triphosphate hydrolases"/>
    <property type="match status" value="1"/>
</dbReference>
<dbReference type="InterPro" id="IPR027417">
    <property type="entry name" value="P-loop_NTPase"/>
</dbReference>
<evidence type="ECO:0000256" key="3">
    <source>
        <dbReference type="ARBA" id="ARBA00023125"/>
    </source>
</evidence>
<dbReference type="Proteomes" id="UP000056252">
    <property type="component" value="Chromosome"/>
</dbReference>
<evidence type="ECO:0000256" key="2">
    <source>
        <dbReference type="ARBA" id="ARBA00022840"/>
    </source>
</evidence>
<evidence type="ECO:0000313" key="6">
    <source>
        <dbReference type="EMBL" id="ALO47910.1"/>
    </source>
</evidence>
<keyword evidence="3" id="KW-0238">DNA-binding</keyword>
<keyword evidence="4" id="KW-0812">Transmembrane</keyword>
<dbReference type="EMBL" id="CP013195">
    <property type="protein sequence ID" value="ALO47910.1"/>
    <property type="molecule type" value="Genomic_DNA"/>
</dbReference>
<dbReference type="PANTHER" id="PTHR11361:SF99">
    <property type="entry name" value="DNA MISMATCH REPAIR PROTEIN"/>
    <property type="match status" value="1"/>
</dbReference>
<keyword evidence="4" id="KW-0472">Membrane</keyword>
<dbReference type="InterPro" id="IPR045076">
    <property type="entry name" value="MutS"/>
</dbReference>
<name>A0A0S2KHW1_9BACT</name>
<evidence type="ECO:0000256" key="1">
    <source>
        <dbReference type="ARBA" id="ARBA00022741"/>
    </source>
</evidence>
<evidence type="ECO:0000256" key="4">
    <source>
        <dbReference type="SAM" id="Phobius"/>
    </source>
</evidence>
<feature type="transmembrane region" description="Helical" evidence="4">
    <location>
        <begin position="208"/>
        <end position="232"/>
    </location>
</feature>
<dbReference type="OrthoDB" id="9802448at2"/>
<proteinExistence type="predicted"/>
<protein>
    <submittedName>
        <fullName evidence="6">DNA mismatch repair protein MutS</fullName>
    </submittedName>
</protein>
<keyword evidence="2" id="KW-0067">ATP-binding</keyword>
<feature type="transmembrane region" description="Helical" evidence="4">
    <location>
        <begin position="27"/>
        <end position="45"/>
    </location>
</feature>
<feature type="transmembrane region" description="Helical" evidence="4">
    <location>
        <begin position="51"/>
        <end position="69"/>
    </location>
</feature>
<gene>
    <name evidence="6" type="ORF">AS203_01355</name>
</gene>
<dbReference type="PANTHER" id="PTHR11361">
    <property type="entry name" value="DNA MISMATCH REPAIR PROTEIN MUTS FAMILY MEMBER"/>
    <property type="match status" value="1"/>
</dbReference>
<dbReference type="KEGG" id="peo:AS203_01355"/>
<keyword evidence="7" id="KW-1185">Reference proteome</keyword>
<dbReference type="GO" id="GO:0006298">
    <property type="term" value="P:mismatch repair"/>
    <property type="evidence" value="ECO:0007669"/>
    <property type="project" value="InterPro"/>
</dbReference>
<dbReference type="AlphaFoldDB" id="A0A0S2KHW1"/>
<dbReference type="GO" id="GO:0140664">
    <property type="term" value="F:ATP-dependent DNA damage sensor activity"/>
    <property type="evidence" value="ECO:0007669"/>
    <property type="project" value="InterPro"/>
</dbReference>
<dbReference type="STRING" id="76123.AS203_01355"/>
<reference evidence="7" key="1">
    <citation type="submission" date="2015-11" db="EMBL/GenBank/DDBJ databases">
        <authorList>
            <person name="Holder M.E."/>
            <person name="Ajami N.J."/>
            <person name="Petrosino J.F."/>
        </authorList>
    </citation>
    <scope>NUCLEOTIDE SEQUENCE [LARGE SCALE GENOMIC DNA]</scope>
    <source>
        <strain evidence="7">F0113</strain>
    </source>
</reference>
<accession>A0A0S2KHW1</accession>
<dbReference type="GO" id="GO:0005524">
    <property type="term" value="F:ATP binding"/>
    <property type="evidence" value="ECO:0007669"/>
    <property type="project" value="UniProtKB-KW"/>
</dbReference>
<dbReference type="GO" id="GO:0030983">
    <property type="term" value="F:mismatched DNA binding"/>
    <property type="evidence" value="ECO:0007669"/>
    <property type="project" value="InterPro"/>
</dbReference>
<feature type="transmembrane region" description="Helical" evidence="4">
    <location>
        <begin position="238"/>
        <end position="256"/>
    </location>
</feature>
<dbReference type="eggNOG" id="COG0249">
    <property type="taxonomic scope" value="Bacteria"/>
</dbReference>
<dbReference type="RefSeq" id="WP_025065095.1">
    <property type="nucleotide sequence ID" value="NZ_CP013195.1"/>
</dbReference>
<evidence type="ECO:0000259" key="5">
    <source>
        <dbReference type="SMART" id="SM00534"/>
    </source>
</evidence>
<sequence length="597" mass="67448">MSRQSDYNNQIKKLTSEIGLLQHRDRFFIIGEIISFLAMIGFIVLDTILTDAAWTLVLSALSLAAYIVIRKMDVRTGEKRQQLEDLRTVYMNEIAGANGDFSCFDAGERYIDPHHPFTFDLDIFGRDSLFNRLNRTITTGGSDHLAQCLSLLHPINRSETINELAKDHLWCAKWMSFGTRMHINSNEIKRVLTAANAVKVVSGADSMLLLIIAYALITGLFVSILLSVAGLVTVNIPIWWGLLQFFGVFLLTKQALGRISKNVNTLHKQLKKYIDVIHHCADKKNIPPSAAAHFESLSEAILSFEQLNRVLNGLDRRGNILGLFLADAFFLSDFFLIRGFLKWQTAYLDRINSWINSVSLIDTWVSMATFRYNHPEAGHAEIIDSDEVVYEAKGLYHPFLGPQAVRNDFVIRDGNYYLITGANMAGKSTFLRSIGVNYVLALNGMPVFADQIRVSHFALFSSMRTTDDLTHGISYFNAELLRLQQLIDYCQRQPRTLIILDEILKGTNSLDKLNGSRLFLQAITQLPVSGIIATHDLELSKMSEAFPTRFHNYCFEIELGTAVTYTYKITPGVARNQNATFLLKQMLQRINAINLIN</sequence>
<dbReference type="SMART" id="SM00534">
    <property type="entry name" value="MUTSac"/>
    <property type="match status" value="1"/>
</dbReference>
<feature type="domain" description="DNA mismatch repair proteins mutS family" evidence="5">
    <location>
        <begin position="414"/>
        <end position="592"/>
    </location>
</feature>
<dbReference type="GO" id="GO:0005829">
    <property type="term" value="C:cytosol"/>
    <property type="evidence" value="ECO:0007669"/>
    <property type="project" value="TreeGrafter"/>
</dbReference>
<keyword evidence="4" id="KW-1133">Transmembrane helix</keyword>
<dbReference type="Pfam" id="PF00488">
    <property type="entry name" value="MutS_V"/>
    <property type="match status" value="1"/>
</dbReference>
<keyword evidence="1" id="KW-0547">Nucleotide-binding</keyword>